<keyword evidence="2" id="KW-1185">Reference proteome</keyword>
<proteinExistence type="predicted"/>
<feature type="non-terminal residue" evidence="1">
    <location>
        <position position="69"/>
    </location>
</feature>
<organism evidence="1 2">
    <name type="scientific">Dentiscutata heterogama</name>
    <dbReference type="NCBI Taxonomy" id="1316150"/>
    <lineage>
        <taxon>Eukaryota</taxon>
        <taxon>Fungi</taxon>
        <taxon>Fungi incertae sedis</taxon>
        <taxon>Mucoromycota</taxon>
        <taxon>Glomeromycotina</taxon>
        <taxon>Glomeromycetes</taxon>
        <taxon>Diversisporales</taxon>
        <taxon>Gigasporaceae</taxon>
        <taxon>Dentiscutata</taxon>
    </lineage>
</organism>
<dbReference type="Proteomes" id="UP000789702">
    <property type="component" value="Unassembled WGS sequence"/>
</dbReference>
<sequence length="69" mass="7719">MELEEEEEMSIDGKEQPDTSSKKHSNKDTDVNSSTPKKKAKKAVRREDSPILKKLIKELSASISQQSSS</sequence>
<reference evidence="1" key="1">
    <citation type="submission" date="2021-06" db="EMBL/GenBank/DDBJ databases">
        <authorList>
            <person name="Kallberg Y."/>
            <person name="Tangrot J."/>
            <person name="Rosling A."/>
        </authorList>
    </citation>
    <scope>NUCLEOTIDE SEQUENCE</scope>
    <source>
        <strain evidence="1">IL203A</strain>
    </source>
</reference>
<gene>
    <name evidence="1" type="ORF">DHETER_LOCUS9750</name>
</gene>
<accession>A0ACA9NJ99</accession>
<evidence type="ECO:0000313" key="2">
    <source>
        <dbReference type="Proteomes" id="UP000789702"/>
    </source>
</evidence>
<dbReference type="EMBL" id="CAJVPU010017679">
    <property type="protein sequence ID" value="CAG8660985.1"/>
    <property type="molecule type" value="Genomic_DNA"/>
</dbReference>
<comment type="caution">
    <text evidence="1">The sequence shown here is derived from an EMBL/GenBank/DDBJ whole genome shotgun (WGS) entry which is preliminary data.</text>
</comment>
<evidence type="ECO:0000313" key="1">
    <source>
        <dbReference type="EMBL" id="CAG8660985.1"/>
    </source>
</evidence>
<protein>
    <submittedName>
        <fullName evidence="1">9158_t:CDS:1</fullName>
    </submittedName>
</protein>
<name>A0ACA9NJ99_9GLOM</name>